<protein>
    <submittedName>
        <fullName evidence="2">Uncharacterized protein</fullName>
    </submittedName>
</protein>
<accession>W9GCF6</accession>
<evidence type="ECO:0000313" key="3">
    <source>
        <dbReference type="Proteomes" id="UP000019494"/>
    </source>
</evidence>
<feature type="compositionally biased region" description="Basic and acidic residues" evidence="1">
    <location>
        <begin position="125"/>
        <end position="140"/>
    </location>
</feature>
<evidence type="ECO:0000313" key="2">
    <source>
        <dbReference type="EMBL" id="EWT03906.1"/>
    </source>
</evidence>
<feature type="compositionally biased region" description="Basic and acidic residues" evidence="1">
    <location>
        <begin position="45"/>
        <end position="59"/>
    </location>
</feature>
<feature type="compositionally biased region" description="Low complexity" evidence="1">
    <location>
        <begin position="72"/>
        <end position="81"/>
    </location>
</feature>
<dbReference type="Proteomes" id="UP000019494">
    <property type="component" value="Unassembled WGS sequence"/>
</dbReference>
<dbReference type="AlphaFoldDB" id="W9GCF6"/>
<name>W9GCF6_9MICO</name>
<feature type="region of interest" description="Disordered" evidence="1">
    <location>
        <begin position="1"/>
        <end position="155"/>
    </location>
</feature>
<comment type="caution">
    <text evidence="2">The sequence shown here is derived from an EMBL/GenBank/DDBJ whole genome shotgun (WGS) entry which is preliminary data.</text>
</comment>
<gene>
    <name evidence="2" type="ORF">N864_17155</name>
</gene>
<feature type="compositionally biased region" description="Polar residues" evidence="1">
    <location>
        <begin position="144"/>
        <end position="155"/>
    </location>
</feature>
<evidence type="ECO:0000256" key="1">
    <source>
        <dbReference type="SAM" id="MobiDB-lite"/>
    </source>
</evidence>
<feature type="compositionally biased region" description="Basic and acidic residues" evidence="1">
    <location>
        <begin position="1"/>
        <end position="12"/>
    </location>
</feature>
<dbReference type="RefSeq" id="WP_034722304.1">
    <property type="nucleotide sequence ID" value="NZ_AWQS01000400.1"/>
</dbReference>
<dbReference type="EMBL" id="AWQS01000400">
    <property type="protein sequence ID" value="EWT03906.1"/>
    <property type="molecule type" value="Genomic_DNA"/>
</dbReference>
<sequence length="155" mass="16214">MSNFDETGRAEQVEQDQVGRPAERAEQLRDGGAADSDMLMTDGETSSRETRAEATDRTTSRTTEAGADDVTDGTTGAVDPGPRGGSGNASITEESSGDRASDWQVNAEGTVRHAAGNTGANSAAMDDKRAAEDFQTRIGEETVNIESGQDNGLNE</sequence>
<organism evidence="2 3">
    <name type="scientific">Intrasporangium chromatireducens Q5-1</name>
    <dbReference type="NCBI Taxonomy" id="584657"/>
    <lineage>
        <taxon>Bacteria</taxon>
        <taxon>Bacillati</taxon>
        <taxon>Actinomycetota</taxon>
        <taxon>Actinomycetes</taxon>
        <taxon>Micrococcales</taxon>
        <taxon>Intrasporangiaceae</taxon>
        <taxon>Intrasporangium</taxon>
    </lineage>
</organism>
<proteinExistence type="predicted"/>
<reference evidence="3" key="1">
    <citation type="submission" date="2013-08" db="EMBL/GenBank/DDBJ databases">
        <title>Intrasporangium oryzae NRRL B-24470.</title>
        <authorList>
            <person name="Liu H."/>
            <person name="Wang G."/>
        </authorList>
    </citation>
    <scope>NUCLEOTIDE SEQUENCE [LARGE SCALE GENOMIC DNA]</scope>
    <source>
        <strain evidence="3">Q5-1</strain>
    </source>
</reference>
<keyword evidence="3" id="KW-1185">Reference proteome</keyword>